<sequence length="206" mass="22938">MTRIKRQPIYQQIALDIAARIARNDLVEGERISGRSILSSEYKVSPETIRRAVNLLEEVECVHVINNYGVIIGDKTHAIAYLQSFSSVSDVTELKHRLTDLMAKKNEIEAEIHTIVDQIVDLSSRFSFSDPMKRFEFVISSKSELVGKTIATSAFYQTTQMTIIAINHDGEVLLSPGPDASLEVGDTIVVIGNIQDVHKVEKLVQG</sequence>
<evidence type="ECO:0000256" key="1">
    <source>
        <dbReference type="ARBA" id="ARBA00023015"/>
    </source>
</evidence>
<dbReference type="Pfam" id="PF02080">
    <property type="entry name" value="TrkA_C"/>
    <property type="match status" value="1"/>
</dbReference>
<dbReference type="KEGG" id="eio:H9L01_09820"/>
<evidence type="ECO:0000256" key="3">
    <source>
        <dbReference type="ARBA" id="ARBA00023163"/>
    </source>
</evidence>
<dbReference type="GO" id="GO:0008324">
    <property type="term" value="F:monoatomic cation transmembrane transporter activity"/>
    <property type="evidence" value="ECO:0007669"/>
    <property type="project" value="InterPro"/>
</dbReference>
<name>A0A7G9RYH4_9FIRM</name>
<dbReference type="GO" id="GO:0006813">
    <property type="term" value="P:potassium ion transport"/>
    <property type="evidence" value="ECO:0007669"/>
    <property type="project" value="InterPro"/>
</dbReference>
<dbReference type="SUPFAM" id="SSF116726">
    <property type="entry name" value="TrkA C-terminal domain-like"/>
    <property type="match status" value="1"/>
</dbReference>
<dbReference type="GO" id="GO:0003677">
    <property type="term" value="F:DNA binding"/>
    <property type="evidence" value="ECO:0007669"/>
    <property type="project" value="UniProtKB-KW"/>
</dbReference>
<evidence type="ECO:0000256" key="2">
    <source>
        <dbReference type="ARBA" id="ARBA00023125"/>
    </source>
</evidence>
<dbReference type="Gene3D" id="3.30.70.1450">
    <property type="entry name" value="Regulator of K+ conductance, C-terminal domain"/>
    <property type="match status" value="1"/>
</dbReference>
<evidence type="ECO:0000313" key="6">
    <source>
        <dbReference type="EMBL" id="QNN60649.1"/>
    </source>
</evidence>
<gene>
    <name evidence="6" type="ORF">H9L01_09820</name>
</gene>
<dbReference type="InterPro" id="IPR000524">
    <property type="entry name" value="Tscrpt_reg_HTH_GntR"/>
</dbReference>
<dbReference type="AlphaFoldDB" id="A0A7G9RYH4"/>
<protein>
    <submittedName>
        <fullName evidence="6">GntR family transcriptional regulator</fullName>
    </submittedName>
</protein>
<dbReference type="SMART" id="SM00345">
    <property type="entry name" value="HTH_GNTR"/>
    <property type="match status" value="1"/>
</dbReference>
<dbReference type="EMBL" id="CP060715">
    <property type="protein sequence ID" value="QNN60649.1"/>
    <property type="molecule type" value="Genomic_DNA"/>
</dbReference>
<feature type="domain" description="HTH gntR-type" evidence="4">
    <location>
        <begin position="7"/>
        <end position="75"/>
    </location>
</feature>
<dbReference type="InterPro" id="IPR036388">
    <property type="entry name" value="WH-like_DNA-bd_sf"/>
</dbReference>
<dbReference type="RefSeq" id="WP_187533773.1">
    <property type="nucleotide sequence ID" value="NZ_CBCSHU010000005.1"/>
</dbReference>
<dbReference type="Proteomes" id="UP000515928">
    <property type="component" value="Chromosome"/>
</dbReference>
<keyword evidence="3" id="KW-0804">Transcription</keyword>
<dbReference type="PROSITE" id="PS51202">
    <property type="entry name" value="RCK_C"/>
    <property type="match status" value="1"/>
</dbReference>
<keyword evidence="7" id="KW-1185">Reference proteome</keyword>
<evidence type="ECO:0000313" key="7">
    <source>
        <dbReference type="Proteomes" id="UP000515928"/>
    </source>
</evidence>
<evidence type="ECO:0000259" key="5">
    <source>
        <dbReference type="PROSITE" id="PS51202"/>
    </source>
</evidence>
<keyword evidence="1" id="KW-0805">Transcription regulation</keyword>
<dbReference type="InterPro" id="IPR036390">
    <property type="entry name" value="WH_DNA-bd_sf"/>
</dbReference>
<dbReference type="PANTHER" id="PTHR30445:SF8">
    <property type="entry name" value="K(+)_H(+) ANTIPORTER SUBUNIT KHTT"/>
    <property type="match status" value="1"/>
</dbReference>
<dbReference type="Gene3D" id="1.10.10.10">
    <property type="entry name" value="Winged helix-like DNA-binding domain superfamily/Winged helix DNA-binding domain"/>
    <property type="match status" value="1"/>
</dbReference>
<accession>A0A7G9RYH4</accession>
<keyword evidence="2" id="KW-0238">DNA-binding</keyword>
<reference evidence="6 7" key="1">
    <citation type="submission" date="2020-08" db="EMBL/GenBank/DDBJ databases">
        <title>Genome sequence of Erysipelothrix inopinata DSM 15511T.</title>
        <authorList>
            <person name="Hyun D.-W."/>
            <person name="Bae J.-W."/>
        </authorList>
    </citation>
    <scope>NUCLEOTIDE SEQUENCE [LARGE SCALE GENOMIC DNA]</scope>
    <source>
        <strain evidence="6 7">DSM 15511</strain>
    </source>
</reference>
<dbReference type="Pfam" id="PF00392">
    <property type="entry name" value="GntR"/>
    <property type="match status" value="1"/>
</dbReference>
<dbReference type="InterPro" id="IPR006037">
    <property type="entry name" value="RCK_C"/>
</dbReference>
<dbReference type="PROSITE" id="PS50949">
    <property type="entry name" value="HTH_GNTR"/>
    <property type="match status" value="1"/>
</dbReference>
<dbReference type="SUPFAM" id="SSF46785">
    <property type="entry name" value="Winged helix' DNA-binding domain"/>
    <property type="match status" value="1"/>
</dbReference>
<dbReference type="InterPro" id="IPR036721">
    <property type="entry name" value="RCK_C_sf"/>
</dbReference>
<dbReference type="PANTHER" id="PTHR30445">
    <property type="entry name" value="K(+)_H(+) ANTIPORTER SUBUNIT KHTT"/>
    <property type="match status" value="1"/>
</dbReference>
<organism evidence="6 7">
    <name type="scientific">Erysipelothrix inopinata</name>
    <dbReference type="NCBI Taxonomy" id="225084"/>
    <lineage>
        <taxon>Bacteria</taxon>
        <taxon>Bacillati</taxon>
        <taxon>Bacillota</taxon>
        <taxon>Erysipelotrichia</taxon>
        <taxon>Erysipelotrichales</taxon>
        <taxon>Erysipelotrichaceae</taxon>
        <taxon>Erysipelothrix</taxon>
    </lineage>
</organism>
<evidence type="ECO:0000259" key="4">
    <source>
        <dbReference type="PROSITE" id="PS50949"/>
    </source>
</evidence>
<dbReference type="InterPro" id="IPR050144">
    <property type="entry name" value="AAE_transporter"/>
</dbReference>
<dbReference type="GO" id="GO:0003700">
    <property type="term" value="F:DNA-binding transcription factor activity"/>
    <property type="evidence" value="ECO:0007669"/>
    <property type="project" value="InterPro"/>
</dbReference>
<feature type="domain" description="RCK C-terminal" evidence="5">
    <location>
        <begin position="121"/>
        <end position="206"/>
    </location>
</feature>
<proteinExistence type="predicted"/>